<proteinExistence type="predicted"/>
<sequence length="119" mass="13381">MRNPNLGFAAYRKKIQILRNEILNSSSLTNAPWYMGNKAIHSDLKIGKILDYIQSCLGTSPTKSYKIVDYIQSCLGTSPTKSRVIPTQSSVVKRSSPTMKGERMNHVRLPHMSLPFKPT</sequence>
<reference evidence="1 2" key="1">
    <citation type="journal article" date="2019" name="Sci. Rep.">
        <title>Orb-weaving spider Araneus ventricosus genome elucidates the spidroin gene catalogue.</title>
        <authorList>
            <person name="Kono N."/>
            <person name="Nakamura H."/>
            <person name="Ohtoshi R."/>
            <person name="Moran D.A.P."/>
            <person name="Shinohara A."/>
            <person name="Yoshida Y."/>
            <person name="Fujiwara M."/>
            <person name="Mori M."/>
            <person name="Tomita M."/>
            <person name="Arakawa K."/>
        </authorList>
    </citation>
    <scope>NUCLEOTIDE SEQUENCE [LARGE SCALE GENOMIC DNA]</scope>
</reference>
<comment type="caution">
    <text evidence="1">The sequence shown here is derived from an EMBL/GenBank/DDBJ whole genome shotgun (WGS) entry which is preliminary data.</text>
</comment>
<dbReference type="AlphaFoldDB" id="A0A4Y2EFF1"/>
<organism evidence="1 2">
    <name type="scientific">Araneus ventricosus</name>
    <name type="common">Orbweaver spider</name>
    <name type="synonym">Epeira ventricosa</name>
    <dbReference type="NCBI Taxonomy" id="182803"/>
    <lineage>
        <taxon>Eukaryota</taxon>
        <taxon>Metazoa</taxon>
        <taxon>Ecdysozoa</taxon>
        <taxon>Arthropoda</taxon>
        <taxon>Chelicerata</taxon>
        <taxon>Arachnida</taxon>
        <taxon>Araneae</taxon>
        <taxon>Araneomorphae</taxon>
        <taxon>Entelegynae</taxon>
        <taxon>Araneoidea</taxon>
        <taxon>Araneidae</taxon>
        <taxon>Araneus</taxon>
    </lineage>
</organism>
<dbReference type="EMBL" id="BGPR01000589">
    <property type="protein sequence ID" value="GBM27561.1"/>
    <property type="molecule type" value="Genomic_DNA"/>
</dbReference>
<name>A0A4Y2EFF1_ARAVE</name>
<accession>A0A4Y2EFF1</accession>
<evidence type="ECO:0000313" key="2">
    <source>
        <dbReference type="Proteomes" id="UP000499080"/>
    </source>
</evidence>
<protein>
    <submittedName>
        <fullName evidence="1">Uncharacterized protein</fullName>
    </submittedName>
</protein>
<evidence type="ECO:0000313" key="1">
    <source>
        <dbReference type="EMBL" id="GBM27561.1"/>
    </source>
</evidence>
<keyword evidence="2" id="KW-1185">Reference proteome</keyword>
<dbReference type="Proteomes" id="UP000499080">
    <property type="component" value="Unassembled WGS sequence"/>
</dbReference>
<gene>
    <name evidence="1" type="ORF">AVEN_97077_1</name>
</gene>